<evidence type="ECO:0000313" key="3">
    <source>
        <dbReference type="Proteomes" id="UP000521943"/>
    </source>
</evidence>
<sequence>MNIFRSIIGKVWQDPNAAEVVKISSGQLFLTRAGILRSNRECIYNEAMATIRRIPQMDHNFQLVITRVYEDEDQGLLAEDDETDEERVFLVGEELDFRPGETDGEPTFIWRDLQGDVDELFEFVCPDTNAPTRAFFETCMYRAMFERKYKRSADMASEAALDEFVYKCVYSSFRAFCVWLSHFDEGRTFHGVEATPYLGHPGSLGFAWSLRSHLSRPRPWITHMCWRSAAHAGRW</sequence>
<dbReference type="Pfam" id="PF17748">
    <property type="entry name" value="VID27_N"/>
    <property type="match status" value="1"/>
</dbReference>
<dbReference type="PANTHER" id="PTHR31913:SF0">
    <property type="entry name" value="VACUOLAR IMPORT AND DEGRADATION PROTEIN 27"/>
    <property type="match status" value="1"/>
</dbReference>
<dbReference type="OrthoDB" id="10251113at2759"/>
<dbReference type="Proteomes" id="UP000521943">
    <property type="component" value="Unassembled WGS sequence"/>
</dbReference>
<dbReference type="GO" id="GO:0005634">
    <property type="term" value="C:nucleus"/>
    <property type="evidence" value="ECO:0007669"/>
    <property type="project" value="TreeGrafter"/>
</dbReference>
<gene>
    <name evidence="2" type="ORF">DFP72DRAFT_426561</name>
</gene>
<dbReference type="GO" id="GO:0005737">
    <property type="term" value="C:cytoplasm"/>
    <property type="evidence" value="ECO:0007669"/>
    <property type="project" value="TreeGrafter"/>
</dbReference>
<dbReference type="InterPro" id="IPR040979">
    <property type="entry name" value="Vid27_N"/>
</dbReference>
<feature type="domain" description="Vid27 N-terminal" evidence="1">
    <location>
        <begin position="1"/>
        <end position="164"/>
    </location>
</feature>
<evidence type="ECO:0000313" key="2">
    <source>
        <dbReference type="EMBL" id="KAF6753226.1"/>
    </source>
</evidence>
<comment type="caution">
    <text evidence="2">The sequence shown here is derived from an EMBL/GenBank/DDBJ whole genome shotgun (WGS) entry which is preliminary data.</text>
</comment>
<protein>
    <submittedName>
        <fullName evidence="2">VID27 cytoplasmic protein-domain-containing protein</fullName>
    </submittedName>
</protein>
<accession>A0A8H6HWT2</accession>
<dbReference type="AlphaFoldDB" id="A0A8H6HWT2"/>
<organism evidence="2 3">
    <name type="scientific">Ephemerocybe angulata</name>
    <dbReference type="NCBI Taxonomy" id="980116"/>
    <lineage>
        <taxon>Eukaryota</taxon>
        <taxon>Fungi</taxon>
        <taxon>Dikarya</taxon>
        <taxon>Basidiomycota</taxon>
        <taxon>Agaricomycotina</taxon>
        <taxon>Agaricomycetes</taxon>
        <taxon>Agaricomycetidae</taxon>
        <taxon>Agaricales</taxon>
        <taxon>Agaricineae</taxon>
        <taxon>Psathyrellaceae</taxon>
        <taxon>Ephemerocybe</taxon>
    </lineage>
</organism>
<dbReference type="EMBL" id="JACGCI010000040">
    <property type="protein sequence ID" value="KAF6753226.1"/>
    <property type="molecule type" value="Genomic_DNA"/>
</dbReference>
<dbReference type="PANTHER" id="PTHR31913">
    <property type="entry name" value="VACUOLAR IMPORT AND DEGRADATION PROTEIN 27"/>
    <property type="match status" value="1"/>
</dbReference>
<keyword evidence="3" id="KW-1185">Reference proteome</keyword>
<reference evidence="2 3" key="1">
    <citation type="submission" date="2020-07" db="EMBL/GenBank/DDBJ databases">
        <title>Comparative genomics of pyrophilous fungi reveals a link between fire events and developmental genes.</title>
        <authorList>
            <consortium name="DOE Joint Genome Institute"/>
            <person name="Steindorff A.S."/>
            <person name="Carver A."/>
            <person name="Calhoun S."/>
            <person name="Stillman K."/>
            <person name="Liu H."/>
            <person name="Lipzen A."/>
            <person name="Pangilinan J."/>
            <person name="Labutti K."/>
            <person name="Bruns T.D."/>
            <person name="Grigoriev I.V."/>
        </authorList>
    </citation>
    <scope>NUCLEOTIDE SEQUENCE [LARGE SCALE GENOMIC DNA]</scope>
    <source>
        <strain evidence="2 3">CBS 144469</strain>
    </source>
</reference>
<dbReference type="InterPro" id="IPR040458">
    <property type="entry name" value="Vid27"/>
</dbReference>
<evidence type="ECO:0000259" key="1">
    <source>
        <dbReference type="Pfam" id="PF17748"/>
    </source>
</evidence>
<name>A0A8H6HWT2_9AGAR</name>
<proteinExistence type="predicted"/>